<evidence type="ECO:0000313" key="11">
    <source>
        <dbReference type="EMBL" id="KAF6017877.1"/>
    </source>
</evidence>
<comment type="function">
    <text evidence="9">Scaffold protein that participates in the c-ring assembly of mitochondrial ATP synthase (F(1)F(0) ATP synthase or complex V) by facilitating the membrane insertion and oligomer formation of the subunit c/ATP5MC3. Participates in the incorporation of the c-ring into vestigial complexes. Additionally influences the incorporation of subunits MT-ATP6, MT-ATP8, ATP5MJ, and ATP5MK in the ATP synthase.</text>
</comment>
<proteinExistence type="inferred from homology"/>
<evidence type="ECO:0000256" key="4">
    <source>
        <dbReference type="ARBA" id="ARBA00022692"/>
    </source>
</evidence>
<evidence type="ECO:0000256" key="3">
    <source>
        <dbReference type="ARBA" id="ARBA00013934"/>
    </source>
</evidence>
<evidence type="ECO:0000256" key="7">
    <source>
        <dbReference type="ARBA" id="ARBA00023128"/>
    </source>
</evidence>
<evidence type="ECO:0000256" key="10">
    <source>
        <dbReference type="SAM" id="Phobius"/>
    </source>
</evidence>
<gene>
    <name evidence="11" type="ORF">EB796_023816</name>
</gene>
<dbReference type="GO" id="GO:0005743">
    <property type="term" value="C:mitochondrial inner membrane"/>
    <property type="evidence" value="ECO:0007669"/>
    <property type="project" value="UniProtKB-SubCell"/>
</dbReference>
<evidence type="ECO:0000256" key="9">
    <source>
        <dbReference type="ARBA" id="ARBA00045905"/>
    </source>
</evidence>
<reference evidence="11" key="1">
    <citation type="submission" date="2020-06" db="EMBL/GenBank/DDBJ databases">
        <title>Draft genome of Bugula neritina, a colonial animal packing powerful symbionts and potential medicines.</title>
        <authorList>
            <person name="Rayko M."/>
        </authorList>
    </citation>
    <scope>NUCLEOTIDE SEQUENCE [LARGE SCALE GENOMIC DNA]</scope>
    <source>
        <strain evidence="11">Kwan_BN1</strain>
    </source>
</reference>
<dbReference type="PANTHER" id="PTHR13141">
    <property type="entry name" value="TRANSMEMBRANE PROTEIN 242"/>
    <property type="match status" value="1"/>
</dbReference>
<keyword evidence="4 10" id="KW-0812">Transmembrane</keyword>
<comment type="subcellular location">
    <subcellularLocation>
        <location evidence="1">Mitochondrion inner membrane</location>
        <topology evidence="1">Multi-pass membrane protein</topology>
    </subcellularLocation>
</comment>
<accession>A0A7J7IWE4</accession>
<sequence length="158" mass="17280">MGKEPSIENSENPKSEFSSNAVFMICVGSVASVLGFGYSYLQAKRNEIKAITSQDTPQAVREQMAHMKEGTKLASRALAYSWLWSIGGVSLLSYAAWKLSGAKSLTEFRQLAGKSLPVIPKSGNQGRNNFDSLKDLADYLEAEDEKNKHNIVNAESSD</sequence>
<comment type="similarity">
    <text evidence="2">Belongs to the TMEM242 family.</text>
</comment>
<dbReference type="Pfam" id="PF07096">
    <property type="entry name" value="DUF1358"/>
    <property type="match status" value="1"/>
</dbReference>
<keyword evidence="12" id="KW-1185">Reference proteome</keyword>
<keyword evidence="8 10" id="KW-0472">Membrane</keyword>
<evidence type="ECO:0000256" key="5">
    <source>
        <dbReference type="ARBA" id="ARBA00022792"/>
    </source>
</evidence>
<comment type="caution">
    <text evidence="11">The sequence shown here is derived from an EMBL/GenBank/DDBJ whole genome shotgun (WGS) entry which is preliminary data.</text>
</comment>
<evidence type="ECO:0000256" key="8">
    <source>
        <dbReference type="ARBA" id="ARBA00023136"/>
    </source>
</evidence>
<name>A0A7J7IWE4_BUGNE</name>
<feature type="transmembrane region" description="Helical" evidence="10">
    <location>
        <begin position="77"/>
        <end position="97"/>
    </location>
</feature>
<evidence type="ECO:0000256" key="1">
    <source>
        <dbReference type="ARBA" id="ARBA00004448"/>
    </source>
</evidence>
<dbReference type="InterPro" id="IPR009792">
    <property type="entry name" value="TMEM242"/>
</dbReference>
<dbReference type="OrthoDB" id="2378895at2759"/>
<evidence type="ECO:0000256" key="2">
    <source>
        <dbReference type="ARBA" id="ARBA00007570"/>
    </source>
</evidence>
<feature type="transmembrane region" description="Helical" evidence="10">
    <location>
        <begin position="20"/>
        <end position="41"/>
    </location>
</feature>
<keyword evidence="5" id="KW-0999">Mitochondrion inner membrane</keyword>
<protein>
    <recommendedName>
        <fullName evidence="3">Transmembrane protein 242</fullName>
    </recommendedName>
</protein>
<organism evidence="11 12">
    <name type="scientific">Bugula neritina</name>
    <name type="common">Brown bryozoan</name>
    <name type="synonym">Sertularia neritina</name>
    <dbReference type="NCBI Taxonomy" id="10212"/>
    <lineage>
        <taxon>Eukaryota</taxon>
        <taxon>Metazoa</taxon>
        <taxon>Spiralia</taxon>
        <taxon>Lophotrochozoa</taxon>
        <taxon>Bryozoa</taxon>
        <taxon>Gymnolaemata</taxon>
        <taxon>Cheilostomatida</taxon>
        <taxon>Flustrina</taxon>
        <taxon>Buguloidea</taxon>
        <taxon>Bugulidae</taxon>
        <taxon>Bugula</taxon>
    </lineage>
</organism>
<keyword evidence="6 10" id="KW-1133">Transmembrane helix</keyword>
<dbReference type="EMBL" id="VXIV02003353">
    <property type="protein sequence ID" value="KAF6017877.1"/>
    <property type="molecule type" value="Genomic_DNA"/>
</dbReference>
<dbReference type="Proteomes" id="UP000593567">
    <property type="component" value="Unassembled WGS sequence"/>
</dbReference>
<dbReference type="AlphaFoldDB" id="A0A7J7IWE4"/>
<dbReference type="PANTHER" id="PTHR13141:SF4">
    <property type="entry name" value="TRANSMEMBRANE PROTEIN 242"/>
    <property type="match status" value="1"/>
</dbReference>
<keyword evidence="7" id="KW-0496">Mitochondrion</keyword>
<evidence type="ECO:0000313" key="12">
    <source>
        <dbReference type="Proteomes" id="UP000593567"/>
    </source>
</evidence>
<evidence type="ECO:0000256" key="6">
    <source>
        <dbReference type="ARBA" id="ARBA00022989"/>
    </source>
</evidence>